<keyword evidence="4 6" id="KW-1133">Transmembrane helix</keyword>
<keyword evidence="8" id="KW-0808">Transferase</keyword>
<evidence type="ECO:0000256" key="1">
    <source>
        <dbReference type="ARBA" id="ARBA00004651"/>
    </source>
</evidence>
<protein>
    <submittedName>
        <fullName evidence="8">Acyltransferase</fullName>
    </submittedName>
</protein>
<feature type="transmembrane region" description="Helical" evidence="6">
    <location>
        <begin position="645"/>
        <end position="662"/>
    </location>
</feature>
<accession>L1MZ42</accession>
<keyword evidence="3 6" id="KW-0812">Transmembrane</keyword>
<organism evidence="8 9">
    <name type="scientific">Hoylesella saccharolytica F0055</name>
    <dbReference type="NCBI Taxonomy" id="1127699"/>
    <lineage>
        <taxon>Bacteria</taxon>
        <taxon>Pseudomonadati</taxon>
        <taxon>Bacteroidota</taxon>
        <taxon>Bacteroidia</taxon>
        <taxon>Bacteroidales</taxon>
        <taxon>Prevotellaceae</taxon>
        <taxon>Hoylesella</taxon>
    </lineage>
</organism>
<dbReference type="Pfam" id="PF01553">
    <property type="entry name" value="Acyltransferase"/>
    <property type="match status" value="1"/>
</dbReference>
<gene>
    <name evidence="8" type="ORF">HMPREF9151_02409</name>
</gene>
<evidence type="ECO:0000256" key="2">
    <source>
        <dbReference type="ARBA" id="ARBA00022475"/>
    </source>
</evidence>
<dbReference type="AlphaFoldDB" id="L1MZ42"/>
<dbReference type="PATRIC" id="fig|1127699.3.peg.2210"/>
<dbReference type="PANTHER" id="PTHR33406:SF13">
    <property type="entry name" value="MEMBRANE PROTEIN YDFJ"/>
    <property type="match status" value="1"/>
</dbReference>
<dbReference type="InterPro" id="IPR002123">
    <property type="entry name" value="Plipid/glycerol_acylTrfase"/>
</dbReference>
<dbReference type="Gene3D" id="1.20.1640.10">
    <property type="entry name" value="Multidrug efflux transporter AcrB transmembrane domain"/>
    <property type="match status" value="2"/>
</dbReference>
<feature type="transmembrane region" description="Helical" evidence="6">
    <location>
        <begin position="383"/>
        <end position="404"/>
    </location>
</feature>
<feature type="domain" description="Phospholipid/glycerol acyltransferase" evidence="7">
    <location>
        <begin position="878"/>
        <end position="987"/>
    </location>
</feature>
<feature type="transmembrane region" description="Helical" evidence="6">
    <location>
        <begin position="21"/>
        <end position="40"/>
    </location>
</feature>
<dbReference type="CDD" id="cd07989">
    <property type="entry name" value="LPLAT_AGPAT-like"/>
    <property type="match status" value="1"/>
</dbReference>
<dbReference type="GO" id="GO:0005886">
    <property type="term" value="C:plasma membrane"/>
    <property type="evidence" value="ECO:0007669"/>
    <property type="project" value="UniProtKB-SubCell"/>
</dbReference>
<feature type="transmembrane region" description="Helical" evidence="6">
    <location>
        <begin position="439"/>
        <end position="456"/>
    </location>
</feature>
<feature type="transmembrane region" description="Helical" evidence="6">
    <location>
        <begin position="319"/>
        <end position="337"/>
    </location>
</feature>
<feature type="transmembrane region" description="Helical" evidence="6">
    <location>
        <begin position="291"/>
        <end position="313"/>
    </location>
</feature>
<dbReference type="Pfam" id="PF03176">
    <property type="entry name" value="MMPL"/>
    <property type="match status" value="1"/>
</dbReference>
<dbReference type="SUPFAM" id="SSF69593">
    <property type="entry name" value="Glycerol-3-phosphate (1)-acyltransferase"/>
    <property type="match status" value="1"/>
</dbReference>
<evidence type="ECO:0000256" key="5">
    <source>
        <dbReference type="ARBA" id="ARBA00023136"/>
    </source>
</evidence>
<dbReference type="Proteomes" id="UP000010433">
    <property type="component" value="Unassembled WGS sequence"/>
</dbReference>
<dbReference type="GO" id="GO:0016746">
    <property type="term" value="F:acyltransferase activity"/>
    <property type="evidence" value="ECO:0007669"/>
    <property type="project" value="UniProtKB-KW"/>
</dbReference>
<proteinExistence type="predicted"/>
<sequence length="1045" mass="117652">MITRALLRIYDYLHTHRYLRFLLLVTLLAAAVISALQLRFKEDISDFLPDNDTYHRSMDVYRQINAADRIFVVFQMSDTTQTDIDRIVEAVSIFETQAQQKHWQITARIDYDEVLGVADFVYANAPLLMNEADYTRMSRRMCTDSIAAALQKDKEMLLFPSGNLLSQNIQRDPLGLFTPILERLQTSGRAMRYELNDGYIFAPDNRFAIVMIDSPYGSSETDKNGKLIAGIDSVARTIEAKLGNVQITATGAPVIAVDNAQQIKTDSVWAIGIAVVLILCLLVYTLRRVRYLSLIAVSLGFGWIVAMGAIALVSREVSVIVLGIASVIIGIAVNYPLHFVSHLGHCSSPRDTLKEIAVPLVVGNITTVGAFCALIPLESTALRHLGLFAAFMLVGTITFVILFLPHLCGRVANRCSASETVVDKAEETPFNPVYPKNKYVVAALVVVTLVLGYFSLSTQFDTDMQHINYLKPKQKALLMDLGRMRNEQPGTTQVYFATSGANVEEALERSAHAFSDLLIPGKQEQRRRIDRWNKFVTQYRQLLTQQLTAEAVRNGFTPDAFEDFNRVVNARLQPQDLAFFSPLTRNGLGNRILGNTVVNVVNVPSAQADSVVMAFNGASGAQQWAFDVQSMNATIATTLSQNFNYIGWVCGIIVFVFLWISFKKFEHALIAFLPMAVSWLWILGTMHLLDMRFNLVNIILATFIFGQGDDYSIFITEGLIYEQTYRRRMLASYKRSIFISAAIMFIGMGSLIIARHPALRGLGEITIVGMASVVVLTYIIPPMLFGWLYTDKNGAERPQPISFSRLLVTIYASGIYLFQVLYGCVLGTWLFVLHRKTPSRMAFFHRQKHLFFHFDIFHIPGVKTRICYDEPEDFKRPAVIICNHQSILDPVCLMALSPKILISIGRKVWHNPIVSPVLRFSDFIPVENGSEAIVDRCRKHIKNGYSIAIFPEAERVISPDIGRFHNGAFMLARELNVDILPVYLHGLRELMPRHSIVCNRGTLTIRVGKRISQQQIQQMGNSILEIKRAVYKLYTNEYEGQKENV</sequence>
<keyword evidence="8" id="KW-0012">Acyltransferase</keyword>
<feature type="transmembrane region" description="Helical" evidence="6">
    <location>
        <begin position="357"/>
        <end position="377"/>
    </location>
</feature>
<dbReference type="InterPro" id="IPR050545">
    <property type="entry name" value="Mycobact_MmpL"/>
</dbReference>
<evidence type="ECO:0000313" key="8">
    <source>
        <dbReference type="EMBL" id="EKX96563.1"/>
    </source>
</evidence>
<dbReference type="HOGENOM" id="CLU_003055_0_0_10"/>
<evidence type="ECO:0000256" key="6">
    <source>
        <dbReference type="SAM" id="Phobius"/>
    </source>
</evidence>
<keyword evidence="2" id="KW-1003">Cell membrane</keyword>
<dbReference type="STRING" id="1127699.HMPREF9151_02409"/>
<keyword evidence="9" id="KW-1185">Reference proteome</keyword>
<dbReference type="RefSeq" id="WP_009161269.1">
    <property type="nucleotide sequence ID" value="NZ_KB290963.1"/>
</dbReference>
<feature type="transmembrane region" description="Helical" evidence="6">
    <location>
        <begin position="267"/>
        <end position="284"/>
    </location>
</feature>
<comment type="subcellular location">
    <subcellularLocation>
        <location evidence="1">Cell membrane</location>
        <topology evidence="1">Multi-pass membrane protein</topology>
    </subcellularLocation>
</comment>
<dbReference type="PANTHER" id="PTHR33406">
    <property type="entry name" value="MEMBRANE PROTEIN MJ1562-RELATED"/>
    <property type="match status" value="1"/>
</dbReference>
<evidence type="ECO:0000256" key="3">
    <source>
        <dbReference type="ARBA" id="ARBA00022692"/>
    </source>
</evidence>
<feature type="transmembrane region" description="Helical" evidence="6">
    <location>
        <begin position="669"/>
        <end position="689"/>
    </location>
</feature>
<dbReference type="EMBL" id="AMEP01000156">
    <property type="protein sequence ID" value="EKX96563.1"/>
    <property type="molecule type" value="Genomic_DNA"/>
</dbReference>
<comment type="caution">
    <text evidence="8">The sequence shown here is derived from an EMBL/GenBank/DDBJ whole genome shotgun (WGS) entry which is preliminary data.</text>
</comment>
<feature type="transmembrane region" description="Helical" evidence="6">
    <location>
        <begin position="765"/>
        <end position="789"/>
    </location>
</feature>
<reference evidence="8 9" key="1">
    <citation type="submission" date="2012-05" db="EMBL/GenBank/DDBJ databases">
        <authorList>
            <person name="Weinstock G."/>
            <person name="Sodergren E."/>
            <person name="Lobos E.A."/>
            <person name="Fulton L."/>
            <person name="Fulton R."/>
            <person name="Courtney L."/>
            <person name="Fronick C."/>
            <person name="O'Laughlin M."/>
            <person name="Godfrey J."/>
            <person name="Wilson R.M."/>
            <person name="Miner T."/>
            <person name="Farmer C."/>
            <person name="Delehaunty K."/>
            <person name="Cordes M."/>
            <person name="Minx P."/>
            <person name="Tomlinson C."/>
            <person name="Chen J."/>
            <person name="Wollam A."/>
            <person name="Pepin K.H."/>
            <person name="Bhonagiri V."/>
            <person name="Zhang X."/>
            <person name="Suruliraj S."/>
            <person name="Warren W."/>
            <person name="Mitreva M."/>
            <person name="Mardis E.R."/>
            <person name="Wilson R.K."/>
        </authorList>
    </citation>
    <scope>NUCLEOTIDE SEQUENCE [LARGE SCALE GENOMIC DNA]</scope>
    <source>
        <strain evidence="8 9">F0055</strain>
    </source>
</reference>
<feature type="transmembrane region" description="Helical" evidence="6">
    <location>
        <begin position="736"/>
        <end position="753"/>
    </location>
</feature>
<evidence type="ECO:0000313" key="9">
    <source>
        <dbReference type="Proteomes" id="UP000010433"/>
    </source>
</evidence>
<keyword evidence="5 6" id="KW-0472">Membrane</keyword>
<evidence type="ECO:0000256" key="4">
    <source>
        <dbReference type="ARBA" id="ARBA00022989"/>
    </source>
</evidence>
<evidence type="ECO:0000259" key="7">
    <source>
        <dbReference type="SMART" id="SM00563"/>
    </source>
</evidence>
<feature type="transmembrane region" description="Helical" evidence="6">
    <location>
        <begin position="810"/>
        <end position="832"/>
    </location>
</feature>
<dbReference type="SMART" id="SM00563">
    <property type="entry name" value="PlsC"/>
    <property type="match status" value="1"/>
</dbReference>
<dbReference type="SUPFAM" id="SSF82866">
    <property type="entry name" value="Multidrug efflux transporter AcrB transmembrane domain"/>
    <property type="match status" value="2"/>
</dbReference>
<dbReference type="InterPro" id="IPR004869">
    <property type="entry name" value="MMPL_dom"/>
</dbReference>
<name>L1MZ42_9BACT</name>